<feature type="domain" description="Heterokaryon incompatibility" evidence="1">
    <location>
        <begin position="1"/>
        <end position="63"/>
    </location>
</feature>
<dbReference type="AlphaFoldDB" id="A0AAI9U7P2"/>
<dbReference type="Proteomes" id="UP001239213">
    <property type="component" value="Unassembled WGS sequence"/>
</dbReference>
<proteinExistence type="predicted"/>
<dbReference type="InterPro" id="IPR010730">
    <property type="entry name" value="HET"/>
</dbReference>
<dbReference type="PANTHER" id="PTHR24148">
    <property type="entry name" value="ANKYRIN REPEAT DOMAIN-CONTAINING PROTEIN 39 HOMOLOG-RELATED"/>
    <property type="match status" value="1"/>
</dbReference>
<dbReference type="EMBL" id="MPDP01000302">
    <property type="protein sequence ID" value="KAK1450987.1"/>
    <property type="molecule type" value="Genomic_DNA"/>
</dbReference>
<name>A0AAI9U7P2_9PEZI</name>
<dbReference type="PANTHER" id="PTHR24148:SF73">
    <property type="entry name" value="HET DOMAIN PROTEIN (AFU_ORTHOLOGUE AFUA_8G01020)"/>
    <property type="match status" value="1"/>
</dbReference>
<evidence type="ECO:0000259" key="1">
    <source>
        <dbReference type="Pfam" id="PF06985"/>
    </source>
</evidence>
<sequence length="751" mass="85834">MQNIYATASRVLIYLGEDKEDLNATSSSPWNFDKWNTYYERSLPAHKDLTQQPYFKRVWVIQEIAAAQDCWVLYGTRGDRWQDFLQRKDVKYCDRNIDWLHMLPKGNLMDSEELPSLLLATALCKATDPRDKLFALLGLLQDAKQAQLNADYSLSEEQVFSGLTAYLLSKSTTFLLPVFAALQPTSSSPCPSWAVDWSSATNLDCMGPYLADNDSRPTTESDTGRVSFIPRFHQNGLLALRGRLIVTLSSCIFEPECQQGPPGVLGKVYYGRGTRIPGITPSWAEPTDEICQIQGLDGHALVPRPVPKAPKTYRFVAICKQPVFHRLSACLNSIDRTAILLFSTWRYILRTVEPLRFWFLAGTWNKVEEICRSIKHFWNLEKAICRFLDGNRDPRCGKSPACEEEVQAASHKLGNTNPRGMWPQQQDVTYQQLSNKAFYDSSVNRLYLEQTSKIGKFGKSTAGEKSQFGFLAMDLSLSVKAFRRFPGLFKLNNRWKTLGDLDGRFILDKDTPRGLLTFITDLGWEFGSSTGIPTAEKLALTRRDPENHQHKFPWQFDNLEMDAFEALVKNIRGSRADYRRLTSRPMLPNSFTATLLNQDLEMKLAFFDQSTLVFRDRNAGTTFSRDRVLPWLQDALNLESRPLPTGGSYRNAHLDTWAADFIRTWTLLMKDIRPKRLPPIRPEDLPPQETEERLLREQGYLAAAEAKWAPLLDLVKFTEARLLPMKETFIRAEDTHDESMDGVPWEDIFIA</sequence>
<comment type="caution">
    <text evidence="2">The sequence shown here is derived from an EMBL/GenBank/DDBJ whole genome shotgun (WGS) entry which is preliminary data.</text>
</comment>
<evidence type="ECO:0000313" key="3">
    <source>
        <dbReference type="Proteomes" id="UP001239213"/>
    </source>
</evidence>
<accession>A0AAI9U7P2</accession>
<evidence type="ECO:0000313" key="2">
    <source>
        <dbReference type="EMBL" id="KAK1450987.1"/>
    </source>
</evidence>
<protein>
    <recommendedName>
        <fullName evidence="1">Heterokaryon incompatibility domain-containing protein</fullName>
    </recommendedName>
</protein>
<reference evidence="2" key="1">
    <citation type="submission" date="2016-11" db="EMBL/GenBank/DDBJ databases">
        <title>The genome sequence of Colletotrichum cuscutae.</title>
        <authorList>
            <person name="Baroncelli R."/>
        </authorList>
    </citation>
    <scope>NUCLEOTIDE SEQUENCE</scope>
    <source>
        <strain evidence="2">IMI 304802</strain>
    </source>
</reference>
<gene>
    <name evidence="2" type="ORF">CCUS01_11354</name>
</gene>
<dbReference type="Pfam" id="PF06985">
    <property type="entry name" value="HET"/>
    <property type="match status" value="1"/>
</dbReference>
<organism evidence="2 3">
    <name type="scientific">Colletotrichum cuscutae</name>
    <dbReference type="NCBI Taxonomy" id="1209917"/>
    <lineage>
        <taxon>Eukaryota</taxon>
        <taxon>Fungi</taxon>
        <taxon>Dikarya</taxon>
        <taxon>Ascomycota</taxon>
        <taxon>Pezizomycotina</taxon>
        <taxon>Sordariomycetes</taxon>
        <taxon>Hypocreomycetidae</taxon>
        <taxon>Glomerellales</taxon>
        <taxon>Glomerellaceae</taxon>
        <taxon>Colletotrichum</taxon>
        <taxon>Colletotrichum acutatum species complex</taxon>
    </lineage>
</organism>
<dbReference type="InterPro" id="IPR052895">
    <property type="entry name" value="HetReg/Transcr_Mod"/>
</dbReference>
<keyword evidence="3" id="KW-1185">Reference proteome</keyword>